<accession>A0A2U8VYI6</accession>
<evidence type="ECO:0000256" key="1">
    <source>
        <dbReference type="SAM" id="SignalP"/>
    </source>
</evidence>
<dbReference type="InterPro" id="IPR025711">
    <property type="entry name" value="PepSY"/>
</dbReference>
<evidence type="ECO:0000259" key="2">
    <source>
        <dbReference type="Pfam" id="PF13670"/>
    </source>
</evidence>
<evidence type="ECO:0000313" key="3">
    <source>
        <dbReference type="EMBL" id="AWN38843.1"/>
    </source>
</evidence>
<protein>
    <submittedName>
        <fullName evidence="3">Peptidase</fullName>
    </submittedName>
</protein>
<sequence>MRLTRTLVAVCALALAGGAYAKDRPGSDWISKDDLKKQMQSEGYSAIVVGVDDGHWEGEAVKDGRIVEFHADGKTGKITKSKPKTED</sequence>
<dbReference type="Pfam" id="PF13670">
    <property type="entry name" value="PepSY_2"/>
    <property type="match status" value="1"/>
</dbReference>
<name>A0A2U8VYI6_9HYPH</name>
<feature type="domain" description="PepSY" evidence="2">
    <location>
        <begin position="6"/>
        <end position="82"/>
    </location>
</feature>
<keyword evidence="1" id="KW-0732">Signal</keyword>
<feature type="chain" id="PRO_5015873821" evidence="1">
    <location>
        <begin position="22"/>
        <end position="87"/>
    </location>
</feature>
<evidence type="ECO:0000313" key="4">
    <source>
        <dbReference type="Proteomes" id="UP000246058"/>
    </source>
</evidence>
<dbReference type="EMBL" id="CP029551">
    <property type="protein sequence ID" value="AWN38843.1"/>
    <property type="molecule type" value="Genomic_DNA"/>
</dbReference>
<feature type="signal peptide" evidence="1">
    <location>
        <begin position="1"/>
        <end position="21"/>
    </location>
</feature>
<keyword evidence="4" id="KW-1185">Reference proteome</keyword>
<dbReference type="KEGG" id="meti:DK427_04305"/>
<organism evidence="3 4">
    <name type="scientific">Methylobacterium radiodurans</name>
    <dbReference type="NCBI Taxonomy" id="2202828"/>
    <lineage>
        <taxon>Bacteria</taxon>
        <taxon>Pseudomonadati</taxon>
        <taxon>Pseudomonadota</taxon>
        <taxon>Alphaproteobacteria</taxon>
        <taxon>Hyphomicrobiales</taxon>
        <taxon>Methylobacteriaceae</taxon>
        <taxon>Methylobacterium</taxon>
    </lineage>
</organism>
<dbReference type="Proteomes" id="UP000246058">
    <property type="component" value="Chromosome"/>
</dbReference>
<dbReference type="AlphaFoldDB" id="A0A2U8VYI6"/>
<proteinExistence type="predicted"/>
<dbReference type="OrthoDB" id="9134997at2"/>
<gene>
    <name evidence="3" type="ORF">DK427_04305</name>
</gene>
<reference evidence="3 4" key="1">
    <citation type="submission" date="2018-05" db="EMBL/GenBank/DDBJ databases">
        <title>Complete Genome Sequence of Methylobacterium sp. 17Sr1-43.</title>
        <authorList>
            <person name="Srinivasan S."/>
        </authorList>
    </citation>
    <scope>NUCLEOTIDE SEQUENCE [LARGE SCALE GENOMIC DNA]</scope>
    <source>
        <strain evidence="3 4">17Sr1-43</strain>
    </source>
</reference>